<dbReference type="InterPro" id="IPR018483">
    <property type="entry name" value="Carb_kinase_FGGY_CS"/>
</dbReference>
<dbReference type="InterPro" id="IPR018485">
    <property type="entry name" value="FGGY_C"/>
</dbReference>
<dbReference type="Pfam" id="PF02782">
    <property type="entry name" value="FGGY_C"/>
    <property type="match status" value="1"/>
</dbReference>
<evidence type="ECO:0000313" key="7">
    <source>
        <dbReference type="EMBL" id="PNT97613.1"/>
    </source>
</evidence>
<evidence type="ECO:0000259" key="6">
    <source>
        <dbReference type="Pfam" id="PF02782"/>
    </source>
</evidence>
<comment type="similarity">
    <text evidence="1 4">Belongs to the FGGY kinase family.</text>
</comment>
<evidence type="ECO:0000259" key="5">
    <source>
        <dbReference type="Pfam" id="PF00370"/>
    </source>
</evidence>
<dbReference type="EMBL" id="NIOJ01000035">
    <property type="protein sequence ID" value="PNT97613.1"/>
    <property type="molecule type" value="Genomic_DNA"/>
</dbReference>
<reference evidence="8" key="1">
    <citation type="submission" date="2017-06" db="EMBL/GenBank/DDBJ databases">
        <title>Investigating the central metabolism of Clostridium thermosuccinogenes.</title>
        <authorList>
            <person name="Koendjbiharie J.G."/>
            <person name="Van Kranenburg R."/>
            <person name="Vriesendorp B."/>
        </authorList>
    </citation>
    <scope>NUCLEOTIDE SEQUENCE [LARGE SCALE GENOMIC DNA]</scope>
    <source>
        <strain evidence="8">DSM 5806</strain>
    </source>
</reference>
<dbReference type="InterPro" id="IPR018484">
    <property type="entry name" value="FGGY_N"/>
</dbReference>
<proteinExistence type="inferred from homology"/>
<dbReference type="AlphaFoldDB" id="A0A2K2FFQ8"/>
<feature type="domain" description="Carbohydrate kinase FGGY N-terminal" evidence="5">
    <location>
        <begin position="5"/>
        <end position="250"/>
    </location>
</feature>
<dbReference type="Proteomes" id="UP000236151">
    <property type="component" value="Unassembled WGS sequence"/>
</dbReference>
<evidence type="ECO:0000313" key="8">
    <source>
        <dbReference type="Proteomes" id="UP000236151"/>
    </source>
</evidence>
<evidence type="ECO:0000256" key="1">
    <source>
        <dbReference type="ARBA" id="ARBA00009156"/>
    </source>
</evidence>
<dbReference type="KEGG" id="cthd:CDO33_00140"/>
<dbReference type="SUPFAM" id="SSF53067">
    <property type="entry name" value="Actin-like ATPase domain"/>
    <property type="match status" value="2"/>
</dbReference>
<evidence type="ECO:0000256" key="2">
    <source>
        <dbReference type="ARBA" id="ARBA00022679"/>
    </source>
</evidence>
<protein>
    <submittedName>
        <fullName evidence="7">Gluconokinase</fullName>
    </submittedName>
</protein>
<dbReference type="PROSITE" id="PS00445">
    <property type="entry name" value="FGGY_KINASES_2"/>
    <property type="match status" value="1"/>
</dbReference>
<dbReference type="CDD" id="cd07770">
    <property type="entry name" value="ASKHA_NBD_FGGY_GntK"/>
    <property type="match status" value="1"/>
</dbReference>
<dbReference type="InterPro" id="IPR000577">
    <property type="entry name" value="Carb_kinase_FGGY"/>
</dbReference>
<organism evidence="7 8">
    <name type="scientific">Clostridium thermosuccinogenes</name>
    <dbReference type="NCBI Taxonomy" id="84032"/>
    <lineage>
        <taxon>Bacteria</taxon>
        <taxon>Bacillati</taxon>
        <taxon>Bacillota</taxon>
        <taxon>Clostridia</taxon>
        <taxon>Eubacteriales</taxon>
        <taxon>Clostridiaceae</taxon>
        <taxon>Clostridium</taxon>
    </lineage>
</organism>
<dbReference type="OrthoDB" id="9805576at2"/>
<keyword evidence="3 4" id="KW-0418">Kinase</keyword>
<name>A0A2K2FFQ8_9CLOT</name>
<dbReference type="Pfam" id="PF00370">
    <property type="entry name" value="FGGY_N"/>
    <property type="match status" value="1"/>
</dbReference>
<dbReference type="InterPro" id="IPR043129">
    <property type="entry name" value="ATPase_NBD"/>
</dbReference>
<gene>
    <name evidence="7" type="ORF">CDQ84_12965</name>
</gene>
<evidence type="ECO:0000256" key="4">
    <source>
        <dbReference type="RuleBase" id="RU003733"/>
    </source>
</evidence>
<keyword evidence="8" id="KW-1185">Reference proteome</keyword>
<dbReference type="RefSeq" id="WP_103082155.1">
    <property type="nucleotide sequence ID" value="NZ_CP021850.1"/>
</dbReference>
<evidence type="ECO:0000256" key="3">
    <source>
        <dbReference type="ARBA" id="ARBA00022777"/>
    </source>
</evidence>
<accession>A0A2K2FFQ8</accession>
<dbReference type="PANTHER" id="PTHR43095">
    <property type="entry name" value="SUGAR KINASE"/>
    <property type="match status" value="1"/>
</dbReference>
<keyword evidence="2 4" id="KW-0808">Transferase</keyword>
<dbReference type="PIRSF" id="PIRSF000538">
    <property type="entry name" value="GlpK"/>
    <property type="match status" value="1"/>
</dbReference>
<dbReference type="GO" id="GO:0016301">
    <property type="term" value="F:kinase activity"/>
    <property type="evidence" value="ECO:0007669"/>
    <property type="project" value="UniProtKB-KW"/>
</dbReference>
<dbReference type="PANTHER" id="PTHR43095:SF2">
    <property type="entry name" value="GLUCONOKINASE"/>
    <property type="match status" value="1"/>
</dbReference>
<dbReference type="InterPro" id="IPR050406">
    <property type="entry name" value="FGGY_Carb_Kinase"/>
</dbReference>
<dbReference type="PROSITE" id="PS00933">
    <property type="entry name" value="FGGY_KINASES_1"/>
    <property type="match status" value="1"/>
</dbReference>
<dbReference type="Gene3D" id="3.30.420.40">
    <property type="match status" value="2"/>
</dbReference>
<sequence length="504" mass="56295">MYECFIGLDIGTSSVRAVMFDNKGFQIGIESIEYSIISDTDGWAELDPELIFNSSLKVIKDCIGKSESGKSCIAGIGISCQMHSLMAVDSEGTPLTRLITWMDTRADKEAKLISERFNAEDLYFRTGCRVQHPMYPLSKLLWLKNNAPDIFKKAYKFITIKEYIIYKLYNQFVVDYTLASSQGYCNVYSHQWDRDMVEGILDLSTDRFSDIVECTYALKGMKPEYAGAMGIDADTPVIIGSGDGIMANLGCGVYDDTSMSSTIGTSGAIRISADKPLLDPQQRTWCYSFTEDLWVSGGAINNGGIVLKWLKEQFRDQFEHDAGLYNESIYKLFDRFADEIKPGSDGLIFLPYLTGERSPDWNAGVRGMMYGLGLSHGRKHIIRAAMEGIMYRMYSVYEVISGLRDSAVHIRANGGYAKSDVWLKMQADIFNKEILVSGVEEASALGAAYLCMLALGEVRDIKKLLPGMQPKKVIAPSPENHEIYAKAYKSAKELYQNVTQGMLK</sequence>
<feature type="domain" description="Carbohydrate kinase FGGY C-terminal" evidence="6">
    <location>
        <begin position="260"/>
        <end position="454"/>
    </location>
</feature>
<dbReference type="GO" id="GO:0016773">
    <property type="term" value="F:phosphotransferase activity, alcohol group as acceptor"/>
    <property type="evidence" value="ECO:0007669"/>
    <property type="project" value="InterPro"/>
</dbReference>
<comment type="caution">
    <text evidence="7">The sequence shown here is derived from an EMBL/GenBank/DDBJ whole genome shotgun (WGS) entry which is preliminary data.</text>
</comment>
<dbReference type="GO" id="GO:0005975">
    <property type="term" value="P:carbohydrate metabolic process"/>
    <property type="evidence" value="ECO:0007669"/>
    <property type="project" value="InterPro"/>
</dbReference>